<sequence>MKAITTLLLVLISMFGFTVEAKVCKKGQPCGNSCISWKKTCRVGSYSKNSNSFSSYNFQKKKESKSPEWVAVKYIVIANKLNVRDNPFVQNNNIIGTLNKGDAVVVHSLVSDWALITYNSGYAWVNQKHIKIAA</sequence>
<evidence type="ECO:0000313" key="3">
    <source>
        <dbReference type="EMBL" id="KQH83559.1"/>
    </source>
</evidence>
<protein>
    <recommendedName>
        <fullName evidence="2">SH3b domain-containing protein</fullName>
    </recommendedName>
</protein>
<organism evidence="3 4">
    <name type="scientific">Vibrio furnissii</name>
    <dbReference type="NCBI Taxonomy" id="29494"/>
    <lineage>
        <taxon>Bacteria</taxon>
        <taxon>Pseudomonadati</taxon>
        <taxon>Pseudomonadota</taxon>
        <taxon>Gammaproteobacteria</taxon>
        <taxon>Vibrionales</taxon>
        <taxon>Vibrionaceae</taxon>
        <taxon>Vibrio</taxon>
    </lineage>
</organism>
<feature type="domain" description="SH3b" evidence="2">
    <location>
        <begin position="71"/>
        <end position="134"/>
    </location>
</feature>
<feature type="signal peptide" evidence="1">
    <location>
        <begin position="1"/>
        <end position="21"/>
    </location>
</feature>
<dbReference type="Proteomes" id="UP000051221">
    <property type="component" value="Unassembled WGS sequence"/>
</dbReference>
<dbReference type="Pfam" id="PF08239">
    <property type="entry name" value="SH3_3"/>
    <property type="match status" value="1"/>
</dbReference>
<dbReference type="InParanoid" id="A0A0Q2MV17"/>
<dbReference type="SMART" id="SM00287">
    <property type="entry name" value="SH3b"/>
    <property type="match status" value="1"/>
</dbReference>
<dbReference type="AlphaFoldDB" id="A0A0Q2MV17"/>
<keyword evidence="1" id="KW-0732">Signal</keyword>
<accession>A0A0Q2MV17</accession>
<dbReference type="PROSITE" id="PS51781">
    <property type="entry name" value="SH3B"/>
    <property type="match status" value="1"/>
</dbReference>
<dbReference type="EMBL" id="LKHS01000039">
    <property type="protein sequence ID" value="KQH83559.1"/>
    <property type="molecule type" value="Genomic_DNA"/>
</dbReference>
<evidence type="ECO:0000256" key="1">
    <source>
        <dbReference type="SAM" id="SignalP"/>
    </source>
</evidence>
<gene>
    <name evidence="3" type="ORF">AMR76_22265</name>
</gene>
<evidence type="ECO:0000259" key="2">
    <source>
        <dbReference type="PROSITE" id="PS51781"/>
    </source>
</evidence>
<feature type="chain" id="PRO_5006194679" description="SH3b domain-containing protein" evidence="1">
    <location>
        <begin position="22"/>
        <end position="134"/>
    </location>
</feature>
<keyword evidence="4" id="KW-1185">Reference proteome</keyword>
<reference evidence="3 4" key="1">
    <citation type="submission" date="2015-08" db="EMBL/GenBank/DDBJ databases">
        <title>Antibacterial properties of a collection of Vibrionaceae strains.</title>
        <authorList>
            <person name="Giubergia S."/>
        </authorList>
    </citation>
    <scope>NUCLEOTIDE SEQUENCE [LARGE SCALE GENOMIC DNA]</scope>
    <source>
        <strain evidence="3 4">S0821</strain>
    </source>
</reference>
<evidence type="ECO:0000313" key="4">
    <source>
        <dbReference type="Proteomes" id="UP000051221"/>
    </source>
</evidence>
<name>A0A0Q2MV17_VIBFU</name>
<comment type="caution">
    <text evidence="3">The sequence shown here is derived from an EMBL/GenBank/DDBJ whole genome shotgun (WGS) entry which is preliminary data.</text>
</comment>
<dbReference type="Gene3D" id="2.30.30.40">
    <property type="entry name" value="SH3 Domains"/>
    <property type="match status" value="1"/>
</dbReference>
<dbReference type="RefSeq" id="WP_029807577.1">
    <property type="nucleotide sequence ID" value="NZ_LKHS01000039.1"/>
</dbReference>
<dbReference type="InterPro" id="IPR003646">
    <property type="entry name" value="SH3-like_bac-type"/>
</dbReference>
<proteinExistence type="predicted"/>